<dbReference type="Proteomes" id="UP000007382">
    <property type="component" value="Chromosome"/>
</dbReference>
<dbReference type="InterPro" id="IPR002872">
    <property type="entry name" value="Proline_DH_dom"/>
</dbReference>
<dbReference type="eggNOG" id="COG0506">
    <property type="taxonomic scope" value="Bacteria"/>
</dbReference>
<dbReference type="GO" id="GO:0004657">
    <property type="term" value="F:proline dehydrogenase activity"/>
    <property type="evidence" value="ECO:0007669"/>
    <property type="project" value="UniProtKB-ARBA"/>
</dbReference>
<reference evidence="4" key="2">
    <citation type="submission" date="2012-03" db="EMBL/GenBank/DDBJ databases">
        <title>The complete genome sequence of the pioneer microbe on fresh volcanic deposit, Leptospirillum ferrooxidans strain C2-3.</title>
        <authorList>
            <person name="Fujimura R."/>
            <person name="Sato Y."/>
            <person name="Nishizawa T."/>
            <person name="Nanba K."/>
            <person name="Oshima K."/>
            <person name="Hattori M."/>
            <person name="Kamijo T."/>
            <person name="Ohta H."/>
        </authorList>
    </citation>
    <scope>NUCLEOTIDE SEQUENCE [LARGE SCALE GENOMIC DNA]</scope>
    <source>
        <strain evidence="4">C2-3</strain>
    </source>
</reference>
<dbReference type="KEGG" id="lfc:LFE_1683"/>
<dbReference type="GO" id="GO:0006562">
    <property type="term" value="P:L-proline catabolic process"/>
    <property type="evidence" value="ECO:0007669"/>
    <property type="project" value="UniProtKB-ARBA"/>
</dbReference>
<keyword evidence="1" id="KW-0560">Oxidoreductase</keyword>
<keyword evidence="4" id="KW-1185">Reference proteome</keyword>
<dbReference type="STRING" id="1162668.LFE_1683"/>
<dbReference type="Pfam" id="PF01619">
    <property type="entry name" value="Pro_dh"/>
    <property type="match status" value="1"/>
</dbReference>
<organism evidence="3 4">
    <name type="scientific">Leptospirillum ferrooxidans (strain C2-3)</name>
    <dbReference type="NCBI Taxonomy" id="1162668"/>
    <lineage>
        <taxon>Bacteria</taxon>
        <taxon>Pseudomonadati</taxon>
        <taxon>Nitrospirota</taxon>
        <taxon>Nitrospiria</taxon>
        <taxon>Nitrospirales</taxon>
        <taxon>Nitrospiraceae</taxon>
        <taxon>Leptospirillum</taxon>
    </lineage>
</organism>
<name>I0IQ14_LEPFC</name>
<dbReference type="InterPro" id="IPR029041">
    <property type="entry name" value="FAD-linked_oxidoreductase-like"/>
</dbReference>
<dbReference type="EMBL" id="AP012342">
    <property type="protein sequence ID" value="BAM07363.1"/>
    <property type="molecule type" value="Genomic_DNA"/>
</dbReference>
<proteinExistence type="predicted"/>
<protein>
    <submittedName>
        <fullName evidence="3">Putative proline dehydrogenase</fullName>
    </submittedName>
</protein>
<accession>I0IQ14</accession>
<evidence type="ECO:0000313" key="4">
    <source>
        <dbReference type="Proteomes" id="UP000007382"/>
    </source>
</evidence>
<dbReference type="AlphaFoldDB" id="I0IQ14"/>
<gene>
    <name evidence="3" type="ordered locus">LFE_1683</name>
</gene>
<dbReference type="RefSeq" id="WP_014449848.1">
    <property type="nucleotide sequence ID" value="NC_017094.1"/>
</dbReference>
<reference evidence="3 4" key="1">
    <citation type="journal article" date="2012" name="J. Bacteriol.">
        <title>Complete Genome Sequence of Leptospirillum ferrooxidans Strain C2-3, Isolated from a Fresh Volcanic Ash Deposit on the Island of Miyake, Japan.</title>
        <authorList>
            <person name="Fujimura R."/>
            <person name="Sato Y."/>
            <person name="Nishizawa T."/>
            <person name="Oshima K."/>
            <person name="Kim S.-W."/>
            <person name="Hattori M."/>
            <person name="Kamijo T."/>
            <person name="Ohta H."/>
        </authorList>
    </citation>
    <scope>NUCLEOTIDE SEQUENCE [LARGE SCALE GENOMIC DNA]</scope>
    <source>
        <strain evidence="3 4">C2-3</strain>
    </source>
</reference>
<dbReference type="Gene3D" id="3.20.20.220">
    <property type="match status" value="1"/>
</dbReference>
<feature type="domain" description="Proline dehydrogenase" evidence="2">
    <location>
        <begin position="57"/>
        <end position="254"/>
    </location>
</feature>
<evidence type="ECO:0000256" key="1">
    <source>
        <dbReference type="ARBA" id="ARBA00023002"/>
    </source>
</evidence>
<evidence type="ECO:0000259" key="2">
    <source>
        <dbReference type="Pfam" id="PF01619"/>
    </source>
</evidence>
<dbReference type="HOGENOM" id="CLU_061158_0_0_0"/>
<sequence length="269" mass="30610">MSDSLFSKNIEMLYLAGETRQEALDRAKLLNKEGIGTILWPILSEENDSDGELFLKEIRELSHQMGLTMIRGGISFSLSQSGYPSSNGSMDHLRSAIAAAEDYSIGCWIDMEEGERVSETMETFLELRKKFAHLSITLQARLDRTEKDLETILNKRARVRLVKGQYPVSLESGSNDPDQIRRKYLSYMEWLFSEGAMFAVATHDEEILQGASRLQNAHPRMMEFQMWLGMREDRIRSLLFEGGFPVTLVLPYGPGARKHLKALQEIGKI</sequence>
<dbReference type="PATRIC" id="fig|1162668.3.peg.2003"/>
<dbReference type="SUPFAM" id="SSF51730">
    <property type="entry name" value="FAD-linked oxidoreductase"/>
    <property type="match status" value="1"/>
</dbReference>
<evidence type="ECO:0000313" key="3">
    <source>
        <dbReference type="EMBL" id="BAM07363.1"/>
    </source>
</evidence>